<keyword evidence="1" id="KW-0813">Transport</keyword>
<evidence type="ECO:0000313" key="7">
    <source>
        <dbReference type="EMBL" id="EGG22244.1"/>
    </source>
</evidence>
<dbReference type="GO" id="GO:0032456">
    <property type="term" value="P:endocytic recycling"/>
    <property type="evidence" value="ECO:0007669"/>
    <property type="project" value="InterPro"/>
</dbReference>
<protein>
    <submittedName>
        <fullName evidence="7">Uncharacterized protein</fullName>
    </submittedName>
</protein>
<dbReference type="STRING" id="1054147.F4PPD1"/>
<dbReference type="GeneID" id="14874790"/>
<dbReference type="GO" id="GO:0042147">
    <property type="term" value="P:retrograde transport, endosome to Golgi"/>
    <property type="evidence" value="ECO:0007669"/>
    <property type="project" value="InterPro"/>
</dbReference>
<feature type="compositionally biased region" description="Low complexity" evidence="4">
    <location>
        <begin position="550"/>
        <end position="565"/>
    </location>
</feature>
<evidence type="ECO:0000259" key="6">
    <source>
        <dbReference type="Pfam" id="PF10475"/>
    </source>
</evidence>
<feature type="compositionally biased region" description="Acidic residues" evidence="4">
    <location>
        <begin position="582"/>
        <end position="598"/>
    </location>
</feature>
<proteinExistence type="predicted"/>
<evidence type="ECO:0000256" key="1">
    <source>
        <dbReference type="ARBA" id="ARBA00022448"/>
    </source>
</evidence>
<reference evidence="8" key="1">
    <citation type="journal article" date="2011" name="Genome Res.">
        <title>Phylogeny-wide analysis of social amoeba genomes highlights ancient origins for complex intercellular communication.</title>
        <authorList>
            <person name="Heidel A.J."/>
            <person name="Lawal H.M."/>
            <person name="Felder M."/>
            <person name="Schilde C."/>
            <person name="Helps N.R."/>
            <person name="Tunggal B."/>
            <person name="Rivero F."/>
            <person name="John U."/>
            <person name="Schleicher M."/>
            <person name="Eichinger L."/>
            <person name="Platzer M."/>
            <person name="Noegel A.A."/>
            <person name="Schaap P."/>
            <person name="Gloeckner G."/>
        </authorList>
    </citation>
    <scope>NUCLEOTIDE SEQUENCE [LARGE SCALE GENOMIC DNA]</scope>
    <source>
        <strain evidence="8">SH3</strain>
    </source>
</reference>
<dbReference type="GO" id="GO:0000149">
    <property type="term" value="F:SNARE binding"/>
    <property type="evidence" value="ECO:0007669"/>
    <property type="project" value="TreeGrafter"/>
</dbReference>
<evidence type="ECO:0000256" key="2">
    <source>
        <dbReference type="ARBA" id="ARBA00022927"/>
    </source>
</evidence>
<evidence type="ECO:0000313" key="8">
    <source>
        <dbReference type="Proteomes" id="UP000007797"/>
    </source>
</evidence>
<keyword evidence="8" id="KW-1185">Reference proteome</keyword>
<organism evidence="7 8">
    <name type="scientific">Cavenderia fasciculata</name>
    <name type="common">Slime mold</name>
    <name type="synonym">Dictyostelium fasciculatum</name>
    <dbReference type="NCBI Taxonomy" id="261658"/>
    <lineage>
        <taxon>Eukaryota</taxon>
        <taxon>Amoebozoa</taxon>
        <taxon>Evosea</taxon>
        <taxon>Eumycetozoa</taxon>
        <taxon>Dictyostelia</taxon>
        <taxon>Acytosteliales</taxon>
        <taxon>Cavenderiaceae</taxon>
        <taxon>Cavenderia</taxon>
    </lineage>
</organism>
<dbReference type="GO" id="GO:0005829">
    <property type="term" value="C:cytosol"/>
    <property type="evidence" value="ECO:0007669"/>
    <property type="project" value="GOC"/>
</dbReference>
<dbReference type="InterPro" id="IPR019515">
    <property type="entry name" value="VPS54_N"/>
</dbReference>
<dbReference type="AlphaFoldDB" id="F4PPD1"/>
<dbReference type="Pfam" id="PF10475">
    <property type="entry name" value="Vps54_N"/>
    <property type="match status" value="1"/>
</dbReference>
<dbReference type="Pfam" id="PF10474">
    <property type="entry name" value="Syndetin_C"/>
    <property type="match status" value="1"/>
</dbReference>
<evidence type="ECO:0000256" key="3">
    <source>
        <dbReference type="ARBA" id="ARBA00023054"/>
    </source>
</evidence>
<dbReference type="PANTHER" id="PTHR13258:SF3">
    <property type="entry name" value="EXOCYST COMPLEX COMPONENT SEC8"/>
    <property type="match status" value="1"/>
</dbReference>
<feature type="compositionally biased region" description="Low complexity" evidence="4">
    <location>
        <begin position="607"/>
        <end position="616"/>
    </location>
</feature>
<feature type="region of interest" description="Disordered" evidence="4">
    <location>
        <begin position="547"/>
        <end position="639"/>
    </location>
</feature>
<dbReference type="RefSeq" id="XP_004360095.1">
    <property type="nucleotide sequence ID" value="XM_004360038.1"/>
</dbReference>
<name>F4PPD1_CACFS</name>
<evidence type="ECO:0000256" key="4">
    <source>
        <dbReference type="SAM" id="MobiDB-lite"/>
    </source>
</evidence>
<keyword evidence="2" id="KW-0653">Protein transport</keyword>
<dbReference type="KEGG" id="dfa:DFA_04362"/>
<dbReference type="OrthoDB" id="10263345at2759"/>
<dbReference type="EMBL" id="GL883009">
    <property type="protein sequence ID" value="EGG22244.1"/>
    <property type="molecule type" value="Genomic_DNA"/>
</dbReference>
<dbReference type="OMA" id="GMSQIHE"/>
<feature type="domain" description="Syndetin C-terminal" evidence="5">
    <location>
        <begin position="800"/>
        <end position="1039"/>
    </location>
</feature>
<dbReference type="GO" id="GO:0015031">
    <property type="term" value="P:protein transport"/>
    <property type="evidence" value="ECO:0007669"/>
    <property type="project" value="UniProtKB-KW"/>
</dbReference>
<accession>F4PPD1</accession>
<feature type="compositionally biased region" description="Basic and acidic residues" evidence="4">
    <location>
        <begin position="628"/>
        <end position="638"/>
    </location>
</feature>
<gene>
    <name evidence="7" type="ORF">DFA_04362</name>
</gene>
<dbReference type="InterPro" id="IPR040047">
    <property type="entry name" value="VPS50"/>
</dbReference>
<dbReference type="PANTHER" id="PTHR13258">
    <property type="entry name" value="SYNDETIN"/>
    <property type="match status" value="1"/>
</dbReference>
<dbReference type="Proteomes" id="UP000007797">
    <property type="component" value="Unassembled WGS sequence"/>
</dbReference>
<feature type="compositionally biased region" description="Basic and acidic residues" evidence="4">
    <location>
        <begin position="566"/>
        <end position="581"/>
    </location>
</feature>
<dbReference type="GO" id="GO:1990745">
    <property type="term" value="C:EARP complex"/>
    <property type="evidence" value="ECO:0007669"/>
    <property type="project" value="InterPro"/>
</dbReference>
<sequence>MGDNNPNKLSSLTSMVGNMANLPNLKFKFDVSQIKHKIDEVEHVTKKTFSAITGLPIGTSSKKKSKYYYDLKNDMAPGLTEEQFAASIPEGFFKEGFDPTRYILDSLPNTNDDKELDQYLDARVNDYSRSMDYVNSKLFSRVRKNYTEFVEGMAQIHEIGVELQSSTVMCSTGRRTLAKTKKNLTHTAFFIMSRYKKRTMYQKILTDLTHIQSIVTLERMLKQSLSDGDYPTTIKLYLECRRTIHDYGHYSCIPELDSNLHQIYQVVQERIDKDFLNSCRMFNPTTYQRVFTAYKLLGRGNSILDKLKINFVDPIEPETRNIVFSHVLLSEVNVMNPEQFKGVGYKELCKSLQDEHFVNCLLAIFEYLCDIMTSLYLMNQFHVENPIEEESKIFSDISSALTRFKKTIWDTMQKQVTHLLDRKLVAFKIDDFLLILNSVTKISEIGEEFSGSPSHHLRKSIIDQSKSFFEFLHKSKVDDIRTVLENEFWTHIPVQSDFSAKVELRLDKRLKSHNNDKHLTGDQLFHAIQDNGNPFSQLISYKNKRQTSNISISPTNLTPSSSSPSLKEKEKEINKNNKDDDSSSEEEYYEEEEEDSDDENNKKNNNKKNNNNNNNKRNGNGASGGKKTKQEEKKEETKNVLVSSATISFVRNIANLEALTTKIEKTISQEKQNEDLSFTKPALFKFINRMKERLGLPLIATASSNLSSITSGLSTIGNISGISSFANLASNQFSQIKSVIKETTATVGNKQKSPNLDAMYATPAGSGQLGGGAPASPTSVRWIAPRINYSALELGDPNLMFNLPVRIIAVESLSFIEEALRVALSVFQPLLPSNHTDKINEFYAQVISIIPDLQTHFIKTTVSAYFSHACGPLYFSNTIAEERWNNKEVRGTKMVAYAEDFLKEFNKFFKRLDDAIKQQEFITAKEKKKIVVASLEFFVQQLVDGYSRVKSCSPEGRNNMVQDLLNISAKLEKLAGVPFNVSYAQNYLRGYITFAALTEPEIIQWARDHEEYPIKHVSTLVLQSVSSKIDKNQLVQHLEEMDRKRRHLSSVSTTTTTTKSN</sequence>
<dbReference type="InterPro" id="IPR019514">
    <property type="entry name" value="Syndetin_C"/>
</dbReference>
<evidence type="ECO:0000259" key="5">
    <source>
        <dbReference type="Pfam" id="PF10474"/>
    </source>
</evidence>
<feature type="domain" description="Vacuolar protein sorting-associated protein 54 N-terminal" evidence="6">
    <location>
        <begin position="87"/>
        <end position="381"/>
    </location>
</feature>
<keyword evidence="3" id="KW-0175">Coiled coil</keyword>